<organism evidence="16 17">
    <name type="scientific">Cylindrotheca closterium</name>
    <dbReference type="NCBI Taxonomy" id="2856"/>
    <lineage>
        <taxon>Eukaryota</taxon>
        <taxon>Sar</taxon>
        <taxon>Stramenopiles</taxon>
        <taxon>Ochrophyta</taxon>
        <taxon>Bacillariophyta</taxon>
        <taxon>Bacillariophyceae</taxon>
        <taxon>Bacillariophycidae</taxon>
        <taxon>Bacillariales</taxon>
        <taxon>Bacillariaceae</taxon>
        <taxon>Cylindrotheca</taxon>
    </lineage>
</organism>
<keyword evidence="17" id="KW-1185">Reference proteome</keyword>
<dbReference type="PANTHER" id="PTHR31803:SF19">
    <property type="entry name" value="UBIQUINOL OXIDASE"/>
    <property type="match status" value="1"/>
</dbReference>
<gene>
    <name evidence="16" type="ORF">CYCCA115_LOCUS989</name>
</gene>
<keyword evidence="6 14" id="KW-0812">Transmembrane</keyword>
<dbReference type="GO" id="GO:0010230">
    <property type="term" value="P:alternative respiration"/>
    <property type="evidence" value="ECO:0007669"/>
    <property type="project" value="TreeGrafter"/>
</dbReference>
<evidence type="ECO:0000256" key="6">
    <source>
        <dbReference type="ARBA" id="ARBA00022692"/>
    </source>
</evidence>
<evidence type="ECO:0000256" key="2">
    <source>
        <dbReference type="ARBA" id="ARBA00004370"/>
    </source>
</evidence>
<keyword evidence="12 14" id="KW-0472">Membrane</keyword>
<dbReference type="Proteomes" id="UP001295423">
    <property type="component" value="Unassembled WGS sequence"/>
</dbReference>
<feature type="compositionally biased region" description="Basic and acidic residues" evidence="13">
    <location>
        <begin position="368"/>
        <end position="384"/>
    </location>
</feature>
<name>A0AAD2CFD4_9STRA</name>
<keyword evidence="15" id="KW-0732">Signal</keyword>
<comment type="subcellular location">
    <subcellularLocation>
        <location evidence="2">Membrane</location>
    </subcellularLocation>
</comment>
<dbReference type="GO" id="GO:0016020">
    <property type="term" value="C:membrane"/>
    <property type="evidence" value="ECO:0007669"/>
    <property type="project" value="UniProtKB-SubCell"/>
</dbReference>
<evidence type="ECO:0000256" key="14">
    <source>
        <dbReference type="SAM" id="Phobius"/>
    </source>
</evidence>
<feature type="region of interest" description="Disordered" evidence="13">
    <location>
        <begin position="358"/>
        <end position="384"/>
    </location>
</feature>
<feature type="transmembrane region" description="Helical" evidence="14">
    <location>
        <begin position="240"/>
        <end position="258"/>
    </location>
</feature>
<keyword evidence="11" id="KW-0408">Iron</keyword>
<dbReference type="GO" id="GO:0005739">
    <property type="term" value="C:mitochondrion"/>
    <property type="evidence" value="ECO:0007669"/>
    <property type="project" value="TreeGrafter"/>
</dbReference>
<evidence type="ECO:0000256" key="4">
    <source>
        <dbReference type="ARBA" id="ARBA00022448"/>
    </source>
</evidence>
<comment type="cofactor">
    <cofactor evidence="1">
        <name>Fe cation</name>
        <dbReference type="ChEBI" id="CHEBI:24875"/>
    </cofactor>
</comment>
<reference evidence="16" key="1">
    <citation type="submission" date="2023-08" db="EMBL/GenBank/DDBJ databases">
        <authorList>
            <person name="Audoor S."/>
            <person name="Bilcke G."/>
        </authorList>
    </citation>
    <scope>NUCLEOTIDE SEQUENCE</scope>
</reference>
<keyword evidence="8" id="KW-0249">Electron transport</keyword>
<protein>
    <recommendedName>
        <fullName evidence="18">Ubiquinol oxidase</fullName>
    </recommendedName>
</protein>
<dbReference type="PANTHER" id="PTHR31803">
    <property type="entry name" value="ALTERNATIVE OXIDASE"/>
    <property type="match status" value="1"/>
</dbReference>
<dbReference type="GO" id="GO:0046872">
    <property type="term" value="F:metal ion binding"/>
    <property type="evidence" value="ECO:0007669"/>
    <property type="project" value="UniProtKB-KW"/>
</dbReference>
<evidence type="ECO:0000256" key="15">
    <source>
        <dbReference type="SAM" id="SignalP"/>
    </source>
</evidence>
<keyword evidence="10" id="KW-0560">Oxidoreductase</keyword>
<proteinExistence type="inferred from homology"/>
<evidence type="ECO:0000256" key="11">
    <source>
        <dbReference type="ARBA" id="ARBA00023004"/>
    </source>
</evidence>
<comment type="similarity">
    <text evidence="3">Belongs to the alternative oxidase family.</text>
</comment>
<evidence type="ECO:0000256" key="1">
    <source>
        <dbReference type="ARBA" id="ARBA00001962"/>
    </source>
</evidence>
<dbReference type="CDD" id="cd01053">
    <property type="entry name" value="AOX"/>
    <property type="match status" value="1"/>
</dbReference>
<feature type="chain" id="PRO_5042205406" description="Ubiquinol oxidase" evidence="15">
    <location>
        <begin position="20"/>
        <end position="384"/>
    </location>
</feature>
<evidence type="ECO:0000256" key="13">
    <source>
        <dbReference type="SAM" id="MobiDB-lite"/>
    </source>
</evidence>
<evidence type="ECO:0000256" key="9">
    <source>
        <dbReference type="ARBA" id="ARBA00022989"/>
    </source>
</evidence>
<accession>A0AAD2CFD4</accession>
<evidence type="ECO:0000256" key="8">
    <source>
        <dbReference type="ARBA" id="ARBA00022982"/>
    </source>
</evidence>
<dbReference type="InterPro" id="IPR002680">
    <property type="entry name" value="AOX"/>
</dbReference>
<keyword evidence="7" id="KW-0479">Metal-binding</keyword>
<keyword evidence="5" id="KW-0679">Respiratory chain</keyword>
<comment type="caution">
    <text evidence="16">The sequence shown here is derived from an EMBL/GenBank/DDBJ whole genome shotgun (WGS) entry which is preliminary data.</text>
</comment>
<evidence type="ECO:0000256" key="10">
    <source>
        <dbReference type="ARBA" id="ARBA00023002"/>
    </source>
</evidence>
<evidence type="ECO:0000256" key="12">
    <source>
        <dbReference type="ARBA" id="ARBA00023136"/>
    </source>
</evidence>
<evidence type="ECO:0008006" key="18">
    <source>
        <dbReference type="Google" id="ProtNLM"/>
    </source>
</evidence>
<sequence>MQTKPLLLIVILSLTSVTSFQSTAIRRAQYANPSKLRSQTVKDEEISEEQSSTPFLEDDDGIYFKKGVGGGSNRPASAFILGSENFVKQSKAIGLQTLAKMGLTGKDFNPEEIPPQSLKLTLSNQAVKDAEVRRETQEGRVETNAVARLLYDVGCYVLDELFTDRPIARFWFLETIARIPYFSYISMLHLYESFGWWRGVQLRKVHNAEEYNELHHLLIMEALGGDAVWSDRFLGYHIAIGYYWALIIVFFFSPAVAYEFMELLESHAVDTYSTFLNENEETLKKLPAPAVAKGYYTSDDLYLFDDFQVSKKAGSRRPSCDNLYDVFQNICEDEAEHVKTMVACQDYARVGKLVESPHVPAMKRKTGSKKDEEDWGSRNDEMQP</sequence>
<dbReference type="AlphaFoldDB" id="A0AAD2CFD4"/>
<dbReference type="InterPro" id="IPR038659">
    <property type="entry name" value="AOX_sf"/>
</dbReference>
<evidence type="ECO:0000256" key="5">
    <source>
        <dbReference type="ARBA" id="ARBA00022660"/>
    </source>
</evidence>
<dbReference type="Gene3D" id="1.20.1260.140">
    <property type="entry name" value="Alternative oxidase"/>
    <property type="match status" value="1"/>
</dbReference>
<feature type="signal peptide" evidence="15">
    <location>
        <begin position="1"/>
        <end position="19"/>
    </location>
</feature>
<evidence type="ECO:0000313" key="17">
    <source>
        <dbReference type="Proteomes" id="UP001295423"/>
    </source>
</evidence>
<dbReference type="EMBL" id="CAKOGP040000002">
    <property type="protein sequence ID" value="CAJ1922689.1"/>
    <property type="molecule type" value="Genomic_DNA"/>
</dbReference>
<dbReference type="GO" id="GO:0009916">
    <property type="term" value="F:alternative oxidase activity"/>
    <property type="evidence" value="ECO:0007669"/>
    <property type="project" value="InterPro"/>
</dbReference>
<evidence type="ECO:0000313" key="16">
    <source>
        <dbReference type="EMBL" id="CAJ1922689.1"/>
    </source>
</evidence>
<keyword evidence="4" id="KW-0813">Transport</keyword>
<evidence type="ECO:0000256" key="7">
    <source>
        <dbReference type="ARBA" id="ARBA00022723"/>
    </source>
</evidence>
<keyword evidence="9 14" id="KW-1133">Transmembrane helix</keyword>
<evidence type="ECO:0000256" key="3">
    <source>
        <dbReference type="ARBA" id="ARBA00008388"/>
    </source>
</evidence>
<dbReference type="Pfam" id="PF01786">
    <property type="entry name" value="AOX"/>
    <property type="match status" value="1"/>
</dbReference>